<dbReference type="InterPro" id="IPR003593">
    <property type="entry name" value="AAA+_ATPase"/>
</dbReference>
<keyword evidence="4 6" id="KW-0067">ATP-binding</keyword>
<name>A0A6A9QHA8_SULME</name>
<sequence length="299" mass="33568">MIIMELRDVTLGYIGKVILHDINLVLNSGMNVVLGPNGAGKTTLFRVCSGALKPYKGEVLINGIDIYKNVKIKRMIGYLPHRDGLMSELTVRENLMFYAMVYNLNNDVATKIVKLAREFGMENLLDSPVASLSHGQRRRVALMRVLLHDPQFLFLDEPSNGLDPLAAKNFRSLIKDLIHSRNIGVTYSTHNLYEALELAENVIVINHGRVVFKGSLEDLRHFIGRIKVGLKVRGNPVTILNSMGYDTYQDGGLWIVEVKSEDEIGNIVKELTKHNIIILVVKEIGNPLEDILEQLSDKL</sequence>
<dbReference type="AlphaFoldDB" id="A0A6A9QHA8"/>
<accession>A0A6A9QHA8</accession>
<dbReference type="SMART" id="SM00382">
    <property type="entry name" value="AAA"/>
    <property type="match status" value="1"/>
</dbReference>
<dbReference type="EMBL" id="WGGD01000005">
    <property type="protein sequence ID" value="MUN28084.1"/>
    <property type="molecule type" value="Genomic_DNA"/>
</dbReference>
<evidence type="ECO:0000259" key="5">
    <source>
        <dbReference type="PROSITE" id="PS50893"/>
    </source>
</evidence>
<gene>
    <name evidence="6" type="ORF">GC250_01060</name>
</gene>
<dbReference type="Gene3D" id="3.40.50.300">
    <property type="entry name" value="P-loop containing nucleotide triphosphate hydrolases"/>
    <property type="match status" value="1"/>
</dbReference>
<keyword evidence="7" id="KW-1185">Reference proteome</keyword>
<proteinExistence type="inferred from homology"/>
<reference evidence="6 7" key="1">
    <citation type="submission" date="2019-10" db="EMBL/GenBank/DDBJ databases">
        <title>Sequencing and Assembly of Multiple Reported Metal-Biooxidizing Members of the Extremely Thermoacidophilic Archaeal Family Sulfolobaceae.</title>
        <authorList>
            <person name="Counts J.A."/>
            <person name="Kelly R.M."/>
        </authorList>
    </citation>
    <scope>NUCLEOTIDE SEQUENCE [LARGE SCALE GENOMIC DNA]</scope>
    <source>
        <strain evidence="6 7">DSM 6482</strain>
    </source>
</reference>
<dbReference type="CDD" id="cd03230">
    <property type="entry name" value="ABC_DR_subfamily_A"/>
    <property type="match status" value="1"/>
</dbReference>
<dbReference type="PANTHER" id="PTHR42711">
    <property type="entry name" value="ABC TRANSPORTER ATP-BINDING PROTEIN"/>
    <property type="match status" value="1"/>
</dbReference>
<organism evidence="6 7">
    <name type="scientific">Sulfuracidifex metallicus DSM 6482 = JCM 9184</name>
    <dbReference type="NCBI Taxonomy" id="523847"/>
    <lineage>
        <taxon>Archaea</taxon>
        <taxon>Thermoproteota</taxon>
        <taxon>Thermoprotei</taxon>
        <taxon>Sulfolobales</taxon>
        <taxon>Sulfolobaceae</taxon>
        <taxon>Sulfuracidifex</taxon>
    </lineage>
</organism>
<evidence type="ECO:0000256" key="3">
    <source>
        <dbReference type="ARBA" id="ARBA00022741"/>
    </source>
</evidence>
<evidence type="ECO:0000256" key="4">
    <source>
        <dbReference type="ARBA" id="ARBA00022840"/>
    </source>
</evidence>
<dbReference type="SUPFAM" id="SSF52540">
    <property type="entry name" value="P-loop containing nucleoside triphosphate hydrolases"/>
    <property type="match status" value="1"/>
</dbReference>
<protein>
    <submittedName>
        <fullName evidence="6">ATP-binding cassette domain-containing protein</fullName>
    </submittedName>
</protein>
<keyword evidence="3" id="KW-0547">Nucleotide-binding</keyword>
<feature type="domain" description="ABC transporter" evidence="5">
    <location>
        <begin position="4"/>
        <end position="232"/>
    </location>
</feature>
<dbReference type="InterPro" id="IPR027417">
    <property type="entry name" value="P-loop_NTPase"/>
</dbReference>
<dbReference type="PROSITE" id="PS50893">
    <property type="entry name" value="ABC_TRANSPORTER_2"/>
    <property type="match status" value="1"/>
</dbReference>
<dbReference type="InterPro" id="IPR003439">
    <property type="entry name" value="ABC_transporter-like_ATP-bd"/>
</dbReference>
<keyword evidence="2" id="KW-0813">Transport</keyword>
<dbReference type="GO" id="GO:0016887">
    <property type="term" value="F:ATP hydrolysis activity"/>
    <property type="evidence" value="ECO:0007669"/>
    <property type="project" value="InterPro"/>
</dbReference>
<comment type="caution">
    <text evidence="6">The sequence shown here is derived from an EMBL/GenBank/DDBJ whole genome shotgun (WGS) entry which is preliminary data.</text>
</comment>
<dbReference type="InterPro" id="IPR050763">
    <property type="entry name" value="ABC_transporter_ATP-binding"/>
</dbReference>
<evidence type="ECO:0000313" key="6">
    <source>
        <dbReference type="EMBL" id="MUN28084.1"/>
    </source>
</evidence>
<dbReference type="GO" id="GO:0005524">
    <property type="term" value="F:ATP binding"/>
    <property type="evidence" value="ECO:0007669"/>
    <property type="project" value="UniProtKB-KW"/>
</dbReference>
<dbReference type="Pfam" id="PF00005">
    <property type="entry name" value="ABC_tran"/>
    <property type="match status" value="1"/>
</dbReference>
<dbReference type="PANTHER" id="PTHR42711:SF5">
    <property type="entry name" value="ABC TRANSPORTER ATP-BINDING PROTEIN NATA"/>
    <property type="match status" value="1"/>
</dbReference>
<evidence type="ECO:0000256" key="1">
    <source>
        <dbReference type="ARBA" id="ARBA00005417"/>
    </source>
</evidence>
<dbReference type="Proteomes" id="UP000470772">
    <property type="component" value="Unassembled WGS sequence"/>
</dbReference>
<evidence type="ECO:0000256" key="2">
    <source>
        <dbReference type="ARBA" id="ARBA00022448"/>
    </source>
</evidence>
<evidence type="ECO:0000313" key="7">
    <source>
        <dbReference type="Proteomes" id="UP000470772"/>
    </source>
</evidence>
<comment type="similarity">
    <text evidence="1">Belongs to the ABC transporter superfamily.</text>
</comment>